<dbReference type="Gene3D" id="1.20.5.170">
    <property type="match status" value="1"/>
</dbReference>
<dbReference type="InterPro" id="IPR004827">
    <property type="entry name" value="bZIP"/>
</dbReference>
<feature type="domain" description="BZIP" evidence="6">
    <location>
        <begin position="182"/>
        <end position="245"/>
    </location>
</feature>
<dbReference type="RefSeq" id="XP_040674782.1">
    <property type="nucleotide sequence ID" value="XM_040827220.1"/>
</dbReference>
<dbReference type="PROSITE" id="PS50217">
    <property type="entry name" value="BZIP"/>
    <property type="match status" value="1"/>
</dbReference>
<dbReference type="EMBL" id="AZHE01000058">
    <property type="protein sequence ID" value="KHN93716.1"/>
    <property type="molecule type" value="Genomic_DNA"/>
</dbReference>
<comment type="subcellular location">
    <subcellularLocation>
        <location evidence="1">Nucleus</location>
    </subcellularLocation>
</comment>
<sequence>MSTADFWIGRLAGENEFDLGLFHPAQNFLSRNPQTGVHDDGTADALFGPLPGLLEEDKPYSLLFSHQLEKPEASLFSSDANCLYPAAGLNPVSPTSAPSTDIVNQTTPPSLFGEEDDASAEAEKPGSKRKRDAKTATKSGKPKASSEKPPEAVPKRRRQPKRGASKKTTNSAAQAREANKPKYRRQRSLEKNRVAASKCRKRKKQWTETLEQKKSGLESVHRELQSEYTELLQESSKLKNFLITHASCQDPNIDTWIKNEASKYVRNLHNSAGPRSMYSVSSVEAVGSADDSQDDAVISPQSPVPS</sequence>
<gene>
    <name evidence="7" type="ORF">MAM_08422</name>
</gene>
<dbReference type="PROSITE" id="PS00036">
    <property type="entry name" value="BZIP_BASIC"/>
    <property type="match status" value="1"/>
</dbReference>
<dbReference type="PANTHER" id="PTHR19304">
    <property type="entry name" value="CYCLIC-AMP RESPONSE ELEMENT BINDING PROTEIN"/>
    <property type="match status" value="1"/>
</dbReference>
<dbReference type="Proteomes" id="UP000030816">
    <property type="component" value="Unassembled WGS sequence"/>
</dbReference>
<proteinExistence type="predicted"/>
<dbReference type="GO" id="GO:0005634">
    <property type="term" value="C:nucleus"/>
    <property type="evidence" value="ECO:0007669"/>
    <property type="project" value="UniProtKB-SubCell"/>
</dbReference>
<dbReference type="OrthoDB" id="295274at2759"/>
<evidence type="ECO:0000256" key="2">
    <source>
        <dbReference type="ARBA" id="ARBA00023015"/>
    </source>
</evidence>
<reference evidence="7 8" key="1">
    <citation type="journal article" date="2014" name="Proc. Natl. Acad. Sci. U.S.A.">
        <title>Trajectory and genomic determinants of fungal-pathogen speciation and host adaptation.</title>
        <authorList>
            <person name="Hu X."/>
            <person name="Xiao G."/>
            <person name="Zheng P."/>
            <person name="Shang Y."/>
            <person name="Su Y."/>
            <person name="Zhang X."/>
            <person name="Liu X."/>
            <person name="Zhan S."/>
            <person name="St Leger R.J."/>
            <person name="Wang C."/>
        </authorList>
    </citation>
    <scope>NUCLEOTIDE SEQUENCE [LARGE SCALE GENOMIC DNA]</scope>
    <source>
        <strain evidence="7 8">ARSEF 1941</strain>
    </source>
</reference>
<feature type="compositionally biased region" description="Basic and acidic residues" evidence="5">
    <location>
        <begin position="144"/>
        <end position="154"/>
    </location>
</feature>
<evidence type="ECO:0000256" key="4">
    <source>
        <dbReference type="ARBA" id="ARBA00023242"/>
    </source>
</evidence>
<evidence type="ECO:0000256" key="3">
    <source>
        <dbReference type="ARBA" id="ARBA00023163"/>
    </source>
</evidence>
<dbReference type="InterPro" id="IPR051027">
    <property type="entry name" value="bZIP_transcription_factors"/>
</dbReference>
<dbReference type="GeneID" id="63742877"/>
<dbReference type="HOGENOM" id="CLU_855509_0_0_1"/>
<evidence type="ECO:0000256" key="5">
    <source>
        <dbReference type="SAM" id="MobiDB-lite"/>
    </source>
</evidence>
<evidence type="ECO:0000259" key="6">
    <source>
        <dbReference type="PROSITE" id="PS50217"/>
    </source>
</evidence>
<organism evidence="7 8">
    <name type="scientific">Metarhizium album (strain ARSEF 1941)</name>
    <dbReference type="NCBI Taxonomy" id="1081103"/>
    <lineage>
        <taxon>Eukaryota</taxon>
        <taxon>Fungi</taxon>
        <taxon>Dikarya</taxon>
        <taxon>Ascomycota</taxon>
        <taxon>Pezizomycotina</taxon>
        <taxon>Sordariomycetes</taxon>
        <taxon>Hypocreomycetidae</taxon>
        <taxon>Hypocreales</taxon>
        <taxon>Clavicipitaceae</taxon>
        <taxon>Metarhizium</taxon>
    </lineage>
</organism>
<dbReference type="AlphaFoldDB" id="A0A0B2WD14"/>
<dbReference type="Pfam" id="PF00170">
    <property type="entry name" value="bZIP_1"/>
    <property type="match status" value="1"/>
</dbReference>
<keyword evidence="2" id="KW-0805">Transcription regulation</keyword>
<dbReference type="CDD" id="cd14687">
    <property type="entry name" value="bZIP_ATF2"/>
    <property type="match status" value="1"/>
</dbReference>
<comment type="caution">
    <text evidence="7">The sequence shown here is derived from an EMBL/GenBank/DDBJ whole genome shotgun (WGS) entry which is preliminary data.</text>
</comment>
<dbReference type="GO" id="GO:0003700">
    <property type="term" value="F:DNA-binding transcription factor activity"/>
    <property type="evidence" value="ECO:0007669"/>
    <property type="project" value="InterPro"/>
</dbReference>
<name>A0A0B2WD14_METAS</name>
<evidence type="ECO:0000313" key="7">
    <source>
        <dbReference type="EMBL" id="KHN93716.1"/>
    </source>
</evidence>
<evidence type="ECO:0000313" key="8">
    <source>
        <dbReference type="Proteomes" id="UP000030816"/>
    </source>
</evidence>
<feature type="region of interest" description="Disordered" evidence="5">
    <location>
        <begin position="93"/>
        <end position="220"/>
    </location>
</feature>
<protein>
    <submittedName>
        <fullName evidence="7">Transcription factor ATF2</fullName>
    </submittedName>
</protein>
<feature type="region of interest" description="Disordered" evidence="5">
    <location>
        <begin position="271"/>
        <end position="306"/>
    </location>
</feature>
<keyword evidence="8" id="KW-1185">Reference proteome</keyword>
<dbReference type="SUPFAM" id="SSF57959">
    <property type="entry name" value="Leucine zipper domain"/>
    <property type="match status" value="1"/>
</dbReference>
<feature type="compositionally biased region" description="Polar residues" evidence="5">
    <location>
        <begin position="93"/>
        <end position="109"/>
    </location>
</feature>
<feature type="compositionally biased region" description="Basic residues" evidence="5">
    <location>
        <begin position="155"/>
        <end position="165"/>
    </location>
</feature>
<dbReference type="SMART" id="SM00338">
    <property type="entry name" value="BRLZ"/>
    <property type="match status" value="1"/>
</dbReference>
<evidence type="ECO:0000256" key="1">
    <source>
        <dbReference type="ARBA" id="ARBA00004123"/>
    </source>
</evidence>
<dbReference type="STRING" id="1081103.A0A0B2WD14"/>
<keyword evidence="4" id="KW-0539">Nucleus</keyword>
<feature type="compositionally biased region" description="Basic and acidic residues" evidence="5">
    <location>
        <begin position="210"/>
        <end position="220"/>
    </location>
</feature>
<keyword evidence="3" id="KW-0804">Transcription</keyword>
<dbReference type="InterPro" id="IPR046347">
    <property type="entry name" value="bZIP_sf"/>
</dbReference>
<accession>A0A0B2WD14</accession>